<evidence type="ECO:0000313" key="2">
    <source>
        <dbReference type="EMBL" id="KAF2194293.1"/>
    </source>
</evidence>
<accession>A0A6A6ETG2</accession>
<evidence type="ECO:0008006" key="4">
    <source>
        <dbReference type="Google" id="ProtNLM"/>
    </source>
</evidence>
<sequence>MRGRVRVIANVDTCREEPITMEISQENEEDKEEQVYLRHGFGVAGNLTLEVVLTPMESFTVPLNIAADAVHIESLSNTTNALPPCQAFSSNSSATSTISIATASAISLPSLSASPLSTSPLSTGAKAGIGIGVAAAVTLILLSIFALWRRHKCTITRSATGDLFWSGKPELAADGADKHNTVPKKTDLKLGNLV</sequence>
<protein>
    <recommendedName>
        <fullName evidence="4">Mid2 domain-containing protein</fullName>
    </recommendedName>
</protein>
<evidence type="ECO:0000256" key="1">
    <source>
        <dbReference type="SAM" id="Phobius"/>
    </source>
</evidence>
<keyword evidence="1" id="KW-0812">Transmembrane</keyword>
<gene>
    <name evidence="2" type="ORF">K469DRAFT_783281</name>
</gene>
<dbReference type="AlphaFoldDB" id="A0A6A6ETG2"/>
<keyword evidence="1" id="KW-0472">Membrane</keyword>
<reference evidence="2" key="1">
    <citation type="journal article" date="2020" name="Stud. Mycol.">
        <title>101 Dothideomycetes genomes: a test case for predicting lifestyles and emergence of pathogens.</title>
        <authorList>
            <person name="Haridas S."/>
            <person name="Albert R."/>
            <person name="Binder M."/>
            <person name="Bloem J."/>
            <person name="Labutti K."/>
            <person name="Salamov A."/>
            <person name="Andreopoulos B."/>
            <person name="Baker S."/>
            <person name="Barry K."/>
            <person name="Bills G."/>
            <person name="Bluhm B."/>
            <person name="Cannon C."/>
            <person name="Castanera R."/>
            <person name="Culley D."/>
            <person name="Daum C."/>
            <person name="Ezra D."/>
            <person name="Gonzalez J."/>
            <person name="Henrissat B."/>
            <person name="Kuo A."/>
            <person name="Liang C."/>
            <person name="Lipzen A."/>
            <person name="Lutzoni F."/>
            <person name="Magnuson J."/>
            <person name="Mondo S."/>
            <person name="Nolan M."/>
            <person name="Ohm R."/>
            <person name="Pangilinan J."/>
            <person name="Park H.-J."/>
            <person name="Ramirez L."/>
            <person name="Alfaro M."/>
            <person name="Sun H."/>
            <person name="Tritt A."/>
            <person name="Yoshinaga Y."/>
            <person name="Zwiers L.-H."/>
            <person name="Turgeon B."/>
            <person name="Goodwin S."/>
            <person name="Spatafora J."/>
            <person name="Crous P."/>
            <person name="Grigoriev I."/>
        </authorList>
    </citation>
    <scope>NUCLEOTIDE SEQUENCE</scope>
    <source>
        <strain evidence="2">CBS 207.26</strain>
    </source>
</reference>
<dbReference type="EMBL" id="ML994612">
    <property type="protein sequence ID" value="KAF2194293.1"/>
    <property type="molecule type" value="Genomic_DNA"/>
</dbReference>
<feature type="transmembrane region" description="Helical" evidence="1">
    <location>
        <begin position="127"/>
        <end position="148"/>
    </location>
</feature>
<dbReference type="Proteomes" id="UP000800200">
    <property type="component" value="Unassembled WGS sequence"/>
</dbReference>
<keyword evidence="3" id="KW-1185">Reference proteome</keyword>
<evidence type="ECO:0000313" key="3">
    <source>
        <dbReference type="Proteomes" id="UP000800200"/>
    </source>
</evidence>
<organism evidence="2 3">
    <name type="scientific">Zopfia rhizophila CBS 207.26</name>
    <dbReference type="NCBI Taxonomy" id="1314779"/>
    <lineage>
        <taxon>Eukaryota</taxon>
        <taxon>Fungi</taxon>
        <taxon>Dikarya</taxon>
        <taxon>Ascomycota</taxon>
        <taxon>Pezizomycotina</taxon>
        <taxon>Dothideomycetes</taxon>
        <taxon>Dothideomycetes incertae sedis</taxon>
        <taxon>Zopfiaceae</taxon>
        <taxon>Zopfia</taxon>
    </lineage>
</organism>
<keyword evidence="1" id="KW-1133">Transmembrane helix</keyword>
<name>A0A6A6ETG2_9PEZI</name>
<proteinExistence type="predicted"/>